<evidence type="ECO:0000313" key="4">
    <source>
        <dbReference type="Proteomes" id="UP001305647"/>
    </source>
</evidence>
<sequence>MAGVSVDETAQPAGLAAYQAVFSNNKPGKPKKPEDAAKDNTKVEDKALLFNSKFEDIKEIRRDGEVVTVTRSQNQYKRSQQSKKRFGEYSLLLRRVQDLNDRQKPTLRLELQSDTLRHEFRRLAQGLTSIRLNQNPIVIREPFRELYYYREQVRRTAYDKTATEEVRREMQLLVDFEAQYMSQTIATVAAFSDSGSIDFDFLWSLFAPGRQIVLQNTSAAAAAIEWLTVIKSYEVQDTANGPVWVLTVTHTGFNGHKFGTVQTRFTFPSFSGTIEITQLPAYPLEYCPHRAQLANAVTGRGQKYEKYCLGSSNMSKPPAGTIMMYEGPFWTMRDEEDKDSRKGCRLGRVVVDVEGFLSEYPVFRDKFIPAASAAAHGADGGPFHPHSGRKPLSDDERLTCPPFVPAFSFSARRWGLVLVEKLEDVEWNEGVYDKLKMKGNIKATLRGIVRGHSTHLTDFDDFIQGKGRGLVCLLHGPPGCGKTMTAESIAESLQKPLYSVNAGELGTSPNSIQGGLERAFGLVSRWDAIFLLDEADTFLARRSNSVEKNAPISGREVFLRLLEYQAGIIFLTTNRVLDIDDAFHSRIHITIPYDELDDAQRTSIWRDLAHEKCACTLTDVEASGLGALPVDGRTIKKVLRLATLFAKTRDDEADMCINDIVEVLPLAIRDSSTEKSLRGHAQGKGELENQELLAAVKQFVARFQMAKQ</sequence>
<keyword evidence="4" id="KW-1185">Reference proteome</keyword>
<dbReference type="GO" id="GO:0005524">
    <property type="term" value="F:ATP binding"/>
    <property type="evidence" value="ECO:0007669"/>
    <property type="project" value="InterPro"/>
</dbReference>
<accession>A0AAN6Q1Z1</accession>
<feature type="domain" description="AAA+ ATPase" evidence="2">
    <location>
        <begin position="468"/>
        <end position="595"/>
    </location>
</feature>
<name>A0AAN6Q1Z1_9PEZI</name>
<dbReference type="InterPro" id="IPR003959">
    <property type="entry name" value="ATPase_AAA_core"/>
</dbReference>
<dbReference type="SUPFAM" id="SSF52540">
    <property type="entry name" value="P-loop containing nucleoside triphosphate hydrolases"/>
    <property type="match status" value="1"/>
</dbReference>
<dbReference type="AlphaFoldDB" id="A0AAN6Q1Z1"/>
<dbReference type="GO" id="GO:0016887">
    <property type="term" value="F:ATP hydrolysis activity"/>
    <property type="evidence" value="ECO:0007669"/>
    <property type="project" value="InterPro"/>
</dbReference>
<reference evidence="3" key="2">
    <citation type="submission" date="2023-05" db="EMBL/GenBank/DDBJ databases">
        <authorList>
            <consortium name="Lawrence Berkeley National Laboratory"/>
            <person name="Steindorff A."/>
            <person name="Hensen N."/>
            <person name="Bonometti L."/>
            <person name="Westerberg I."/>
            <person name="Brannstrom I.O."/>
            <person name="Guillou S."/>
            <person name="Cros-Aarteil S."/>
            <person name="Calhoun S."/>
            <person name="Haridas S."/>
            <person name="Kuo A."/>
            <person name="Mondo S."/>
            <person name="Pangilinan J."/>
            <person name="Riley R."/>
            <person name="Labutti K."/>
            <person name="Andreopoulos B."/>
            <person name="Lipzen A."/>
            <person name="Chen C."/>
            <person name="Yanf M."/>
            <person name="Daum C."/>
            <person name="Ng V."/>
            <person name="Clum A."/>
            <person name="Ohm R."/>
            <person name="Martin F."/>
            <person name="Silar P."/>
            <person name="Natvig D."/>
            <person name="Lalanne C."/>
            <person name="Gautier V."/>
            <person name="Ament-Velasquez S.L."/>
            <person name="Kruys A."/>
            <person name="Hutchinson M.I."/>
            <person name="Powell A.J."/>
            <person name="Barry K."/>
            <person name="Miller A.N."/>
            <person name="Grigoriev I.V."/>
            <person name="Debuchy R."/>
            <person name="Gladieux P."/>
            <person name="Thoren M.H."/>
            <person name="Johannesson H."/>
        </authorList>
    </citation>
    <scope>NUCLEOTIDE SEQUENCE</scope>
    <source>
        <strain evidence="3">CBS 757.83</strain>
    </source>
</reference>
<dbReference type="PANTHER" id="PTHR46411">
    <property type="entry name" value="FAMILY ATPASE, PUTATIVE-RELATED"/>
    <property type="match status" value="1"/>
</dbReference>
<keyword evidence="3" id="KW-0378">Hydrolase</keyword>
<evidence type="ECO:0000259" key="2">
    <source>
        <dbReference type="SMART" id="SM00382"/>
    </source>
</evidence>
<dbReference type="Pfam" id="PF22942">
    <property type="entry name" value="DUF7025"/>
    <property type="match status" value="1"/>
</dbReference>
<protein>
    <submittedName>
        <fullName evidence="3">P-loop containing nucleoside triphosphate hydrolase protein</fullName>
    </submittedName>
</protein>
<dbReference type="Gene3D" id="3.40.50.300">
    <property type="entry name" value="P-loop containing nucleotide triphosphate hydrolases"/>
    <property type="match status" value="1"/>
</dbReference>
<dbReference type="SMART" id="SM00382">
    <property type="entry name" value="AAA"/>
    <property type="match status" value="1"/>
</dbReference>
<feature type="compositionally biased region" description="Basic and acidic residues" evidence="1">
    <location>
        <begin position="31"/>
        <end position="42"/>
    </location>
</feature>
<dbReference type="CDD" id="cd19481">
    <property type="entry name" value="RecA-like_protease"/>
    <property type="match status" value="1"/>
</dbReference>
<dbReference type="EMBL" id="MU863633">
    <property type="protein sequence ID" value="KAK4102048.1"/>
    <property type="molecule type" value="Genomic_DNA"/>
</dbReference>
<reference evidence="3" key="1">
    <citation type="journal article" date="2023" name="Mol. Phylogenet. Evol.">
        <title>Genome-scale phylogeny and comparative genomics of the fungal order Sordariales.</title>
        <authorList>
            <person name="Hensen N."/>
            <person name="Bonometti L."/>
            <person name="Westerberg I."/>
            <person name="Brannstrom I.O."/>
            <person name="Guillou S."/>
            <person name="Cros-Aarteil S."/>
            <person name="Calhoun S."/>
            <person name="Haridas S."/>
            <person name="Kuo A."/>
            <person name="Mondo S."/>
            <person name="Pangilinan J."/>
            <person name="Riley R."/>
            <person name="LaButti K."/>
            <person name="Andreopoulos B."/>
            <person name="Lipzen A."/>
            <person name="Chen C."/>
            <person name="Yan M."/>
            <person name="Daum C."/>
            <person name="Ng V."/>
            <person name="Clum A."/>
            <person name="Steindorff A."/>
            <person name="Ohm R.A."/>
            <person name="Martin F."/>
            <person name="Silar P."/>
            <person name="Natvig D.O."/>
            <person name="Lalanne C."/>
            <person name="Gautier V."/>
            <person name="Ament-Velasquez S.L."/>
            <person name="Kruys A."/>
            <person name="Hutchinson M.I."/>
            <person name="Powell A.J."/>
            <person name="Barry K."/>
            <person name="Miller A.N."/>
            <person name="Grigoriev I.V."/>
            <person name="Debuchy R."/>
            <person name="Gladieux P."/>
            <person name="Hiltunen Thoren M."/>
            <person name="Johannesson H."/>
        </authorList>
    </citation>
    <scope>NUCLEOTIDE SEQUENCE</scope>
    <source>
        <strain evidence="3">CBS 757.83</strain>
    </source>
</reference>
<evidence type="ECO:0000313" key="3">
    <source>
        <dbReference type="EMBL" id="KAK4102048.1"/>
    </source>
</evidence>
<organism evidence="3 4">
    <name type="scientific">Parathielavia hyrcaniae</name>
    <dbReference type="NCBI Taxonomy" id="113614"/>
    <lineage>
        <taxon>Eukaryota</taxon>
        <taxon>Fungi</taxon>
        <taxon>Dikarya</taxon>
        <taxon>Ascomycota</taxon>
        <taxon>Pezizomycotina</taxon>
        <taxon>Sordariomycetes</taxon>
        <taxon>Sordariomycetidae</taxon>
        <taxon>Sordariales</taxon>
        <taxon>Chaetomiaceae</taxon>
        <taxon>Parathielavia</taxon>
    </lineage>
</organism>
<dbReference type="InterPro" id="IPR054289">
    <property type="entry name" value="DUF7025"/>
</dbReference>
<dbReference type="Proteomes" id="UP001305647">
    <property type="component" value="Unassembled WGS sequence"/>
</dbReference>
<dbReference type="Pfam" id="PF00004">
    <property type="entry name" value="AAA"/>
    <property type="match status" value="1"/>
</dbReference>
<dbReference type="InterPro" id="IPR027417">
    <property type="entry name" value="P-loop_NTPase"/>
</dbReference>
<gene>
    <name evidence="3" type="ORF">N658DRAFT_424484</name>
</gene>
<comment type="caution">
    <text evidence="3">The sequence shown here is derived from an EMBL/GenBank/DDBJ whole genome shotgun (WGS) entry which is preliminary data.</text>
</comment>
<evidence type="ECO:0000256" key="1">
    <source>
        <dbReference type="SAM" id="MobiDB-lite"/>
    </source>
</evidence>
<dbReference type="InterPro" id="IPR003593">
    <property type="entry name" value="AAA+_ATPase"/>
</dbReference>
<proteinExistence type="predicted"/>
<feature type="region of interest" description="Disordered" evidence="1">
    <location>
        <begin position="22"/>
        <end position="42"/>
    </location>
</feature>
<dbReference type="PANTHER" id="PTHR46411:SF2">
    <property type="entry name" value="AAA+ ATPASE DOMAIN-CONTAINING PROTEIN"/>
    <property type="match status" value="1"/>
</dbReference>